<protein>
    <submittedName>
        <fullName evidence="1">2838_t:CDS:1</fullName>
    </submittedName>
</protein>
<keyword evidence="2" id="KW-1185">Reference proteome</keyword>
<feature type="non-terminal residue" evidence="1">
    <location>
        <position position="1"/>
    </location>
</feature>
<reference evidence="1" key="1">
    <citation type="submission" date="2021-06" db="EMBL/GenBank/DDBJ databases">
        <authorList>
            <person name="Kallberg Y."/>
            <person name="Tangrot J."/>
            <person name="Rosling A."/>
        </authorList>
    </citation>
    <scope>NUCLEOTIDE SEQUENCE</scope>
    <source>
        <strain evidence="1">MA453B</strain>
    </source>
</reference>
<evidence type="ECO:0000313" key="2">
    <source>
        <dbReference type="Proteomes" id="UP000789405"/>
    </source>
</evidence>
<accession>A0A9N9DW98</accession>
<dbReference type="Proteomes" id="UP000789405">
    <property type="component" value="Unassembled WGS sequence"/>
</dbReference>
<organism evidence="1 2">
    <name type="scientific">Dentiscutata erythropus</name>
    <dbReference type="NCBI Taxonomy" id="1348616"/>
    <lineage>
        <taxon>Eukaryota</taxon>
        <taxon>Fungi</taxon>
        <taxon>Fungi incertae sedis</taxon>
        <taxon>Mucoromycota</taxon>
        <taxon>Glomeromycotina</taxon>
        <taxon>Glomeromycetes</taxon>
        <taxon>Diversisporales</taxon>
        <taxon>Gigasporaceae</taxon>
        <taxon>Dentiscutata</taxon>
    </lineage>
</organism>
<dbReference type="AlphaFoldDB" id="A0A9N9DW98"/>
<comment type="caution">
    <text evidence="1">The sequence shown here is derived from an EMBL/GenBank/DDBJ whole genome shotgun (WGS) entry which is preliminary data.</text>
</comment>
<dbReference type="EMBL" id="CAJVPY010006048">
    <property type="protein sequence ID" value="CAG8655218.1"/>
    <property type="molecule type" value="Genomic_DNA"/>
</dbReference>
<evidence type="ECO:0000313" key="1">
    <source>
        <dbReference type="EMBL" id="CAG8655218.1"/>
    </source>
</evidence>
<gene>
    <name evidence="1" type="ORF">DERYTH_LOCUS10402</name>
</gene>
<name>A0A9N9DW98_9GLOM</name>
<sequence length="81" mass="9251">MQSFKKTLESNIYKEKSLIKEQEACLKKLKRYAEAQARLEAKKTRLLQEGVVALASVAQTDIKPHVNEHYCLASVKAAWVF</sequence>
<proteinExistence type="predicted"/>